<feature type="compositionally biased region" description="Basic residues" evidence="3">
    <location>
        <begin position="203"/>
        <end position="213"/>
    </location>
</feature>
<dbReference type="Gene3D" id="3.30.160.20">
    <property type="match status" value="3"/>
</dbReference>
<dbReference type="Proteomes" id="UP000694388">
    <property type="component" value="Unplaced"/>
</dbReference>
<dbReference type="GO" id="GO:0010494">
    <property type="term" value="C:cytoplasmic stress granule"/>
    <property type="evidence" value="ECO:0007669"/>
    <property type="project" value="TreeGrafter"/>
</dbReference>
<reference evidence="5" key="1">
    <citation type="submission" date="2025-08" db="UniProtKB">
        <authorList>
            <consortium name="Ensembl"/>
        </authorList>
    </citation>
    <scope>IDENTIFICATION</scope>
</reference>
<reference evidence="5" key="2">
    <citation type="submission" date="2025-09" db="UniProtKB">
        <authorList>
            <consortium name="Ensembl"/>
        </authorList>
    </citation>
    <scope>IDENTIFICATION</scope>
</reference>
<feature type="domain" description="DRBM" evidence="4">
    <location>
        <begin position="226"/>
        <end position="295"/>
    </location>
</feature>
<dbReference type="Pfam" id="PF00035">
    <property type="entry name" value="dsrm"/>
    <property type="match status" value="1"/>
</dbReference>
<proteinExistence type="predicted"/>
<feature type="region of interest" description="Disordered" evidence="3">
    <location>
        <begin position="41"/>
        <end position="62"/>
    </location>
</feature>
<feature type="domain" description="DRBM" evidence="4">
    <location>
        <begin position="86"/>
        <end position="190"/>
    </location>
</feature>
<dbReference type="PROSITE" id="PS50137">
    <property type="entry name" value="DS_RBD"/>
    <property type="match status" value="2"/>
</dbReference>
<dbReference type="GO" id="GO:0043025">
    <property type="term" value="C:neuronal cell body"/>
    <property type="evidence" value="ECO:0007669"/>
    <property type="project" value="TreeGrafter"/>
</dbReference>
<dbReference type="GO" id="GO:0003729">
    <property type="term" value="F:mRNA binding"/>
    <property type="evidence" value="ECO:0007669"/>
    <property type="project" value="TreeGrafter"/>
</dbReference>
<dbReference type="InterPro" id="IPR014720">
    <property type="entry name" value="dsRBD_dom"/>
</dbReference>
<dbReference type="FunFam" id="3.30.160.20:FF:000007">
    <property type="entry name" value="Double-stranded RNA-binding protein Staufen homolog 1"/>
    <property type="match status" value="2"/>
</dbReference>
<dbReference type="PANTHER" id="PTHR46054">
    <property type="entry name" value="MATERNAL EFFECT PROTEIN STAUFEN"/>
    <property type="match status" value="1"/>
</dbReference>
<dbReference type="SMART" id="SM00358">
    <property type="entry name" value="DSRM"/>
    <property type="match status" value="2"/>
</dbReference>
<dbReference type="GO" id="GO:0008298">
    <property type="term" value="P:intracellular mRNA localization"/>
    <property type="evidence" value="ECO:0007669"/>
    <property type="project" value="TreeGrafter"/>
</dbReference>
<dbReference type="GO" id="GO:0098964">
    <property type="term" value="P:anterograde dendritic transport of messenger ribonucleoprotein complex"/>
    <property type="evidence" value="ECO:0007669"/>
    <property type="project" value="TreeGrafter"/>
</dbReference>
<evidence type="ECO:0000259" key="4">
    <source>
        <dbReference type="PROSITE" id="PS50137"/>
    </source>
</evidence>
<feature type="region of interest" description="Disordered" evidence="3">
    <location>
        <begin position="197"/>
        <end position="220"/>
    </location>
</feature>
<evidence type="ECO:0000256" key="3">
    <source>
        <dbReference type="SAM" id="MobiDB-lite"/>
    </source>
</evidence>
<dbReference type="GO" id="GO:0035418">
    <property type="term" value="P:protein localization to synapse"/>
    <property type="evidence" value="ECO:0007669"/>
    <property type="project" value="TreeGrafter"/>
</dbReference>
<keyword evidence="6" id="KW-1185">Reference proteome</keyword>
<keyword evidence="1 2" id="KW-0694">RNA-binding</keyword>
<evidence type="ECO:0000256" key="1">
    <source>
        <dbReference type="ARBA" id="ARBA00022884"/>
    </source>
</evidence>
<organism evidence="5 6">
    <name type="scientific">Eptatretus burgeri</name>
    <name type="common">Inshore hagfish</name>
    <dbReference type="NCBI Taxonomy" id="7764"/>
    <lineage>
        <taxon>Eukaryota</taxon>
        <taxon>Metazoa</taxon>
        <taxon>Chordata</taxon>
        <taxon>Craniata</taxon>
        <taxon>Vertebrata</taxon>
        <taxon>Cyclostomata</taxon>
        <taxon>Myxini</taxon>
        <taxon>Myxiniformes</taxon>
        <taxon>Myxinidae</taxon>
        <taxon>Eptatretinae</taxon>
        <taxon>Eptatretus</taxon>
    </lineage>
</organism>
<evidence type="ECO:0000313" key="5">
    <source>
        <dbReference type="Ensembl" id="ENSEBUP00000010279.1"/>
    </source>
</evidence>
<dbReference type="GO" id="GO:0003725">
    <property type="term" value="F:double-stranded RNA binding"/>
    <property type="evidence" value="ECO:0007669"/>
    <property type="project" value="TreeGrafter"/>
</dbReference>
<dbReference type="PANTHER" id="PTHR46054:SF3">
    <property type="entry name" value="MATERNAL EFFECT PROTEIN STAUFEN"/>
    <property type="match status" value="1"/>
</dbReference>
<sequence>LLQLFTVQLVLGEQCCEVTANTIKKAQHMAAEEILAKTTLSKPVPRHSKPTPSSNSITSSPGSVTPTVMLNGLAMQLGLQVSYHQSPSTAINQLNNKSMRANLPRYLSFDVSLHCVMFFLKNPLCLCDDDDFLFIIIPLFIQILQESGPPHMKAYKVLINVGDLSEEGEGKSKKLARAHAASKLMLKIQSLPQLPQQNQIRASKSKKKKKKGQTTKMNAENNQNLNPISRLVQIQQGKKEQEPEYTMLLERSLPLNRHEFVMQAKVGKEAATGSGLLKKVAKRNAAEAMLVKLGYKEYSHVQFGQLIFIILAHFSPGQKGLLHLSPCTYQQMEEARGAGPHVKSHDLPGSDPTWCGPGPLIPQCQGGGTAALARYMLV</sequence>
<evidence type="ECO:0000313" key="6">
    <source>
        <dbReference type="Proteomes" id="UP000694388"/>
    </source>
</evidence>
<feature type="compositionally biased region" description="Low complexity" evidence="3">
    <location>
        <begin position="50"/>
        <end position="62"/>
    </location>
</feature>
<dbReference type="GO" id="GO:0007281">
    <property type="term" value="P:germ cell development"/>
    <property type="evidence" value="ECO:0007669"/>
    <property type="project" value="TreeGrafter"/>
</dbReference>
<protein>
    <submittedName>
        <fullName evidence="5">Staufen double-stranded RNA binding protein 2</fullName>
    </submittedName>
</protein>
<evidence type="ECO:0000256" key="2">
    <source>
        <dbReference type="PROSITE-ProRule" id="PRU00266"/>
    </source>
</evidence>
<dbReference type="Ensembl" id="ENSEBUT00000010823.1">
    <property type="protein sequence ID" value="ENSEBUP00000010279.1"/>
    <property type="gene ID" value="ENSEBUG00000006591.1"/>
</dbReference>
<dbReference type="SUPFAM" id="SSF54768">
    <property type="entry name" value="dsRNA-binding domain-like"/>
    <property type="match status" value="3"/>
</dbReference>
<name>A0A8C4Q5H6_EPTBU</name>
<dbReference type="GeneTree" id="ENSGT00940000154977"/>
<dbReference type="GO" id="GO:0032839">
    <property type="term" value="C:dendrite cytoplasm"/>
    <property type="evidence" value="ECO:0007669"/>
    <property type="project" value="GOC"/>
</dbReference>
<dbReference type="GO" id="GO:0005886">
    <property type="term" value="C:plasma membrane"/>
    <property type="evidence" value="ECO:0007669"/>
    <property type="project" value="TreeGrafter"/>
</dbReference>
<accession>A0A8C4Q5H6</accession>
<dbReference type="AlphaFoldDB" id="A0A8C4Q5H6"/>
<dbReference type="InterPro" id="IPR051740">
    <property type="entry name" value="DRBM-containing_protein"/>
</dbReference>